<proteinExistence type="predicted"/>
<keyword evidence="4" id="KW-0800">Toxin</keyword>
<dbReference type="PROSITE" id="PS00330">
    <property type="entry name" value="HEMOLYSIN_CALCIUM"/>
    <property type="match status" value="7"/>
</dbReference>
<dbReference type="SUPFAM" id="SSF51120">
    <property type="entry name" value="beta-Roll"/>
    <property type="match status" value="4"/>
</dbReference>
<gene>
    <name evidence="9" type="ORF">SAMN04490187_4785</name>
</gene>
<reference evidence="10" key="1">
    <citation type="submission" date="2016-10" db="EMBL/GenBank/DDBJ databases">
        <authorList>
            <person name="Varghese N."/>
            <person name="Submissions S."/>
        </authorList>
    </citation>
    <scope>NUCLEOTIDE SEQUENCE [LARGE SCALE GENOMIC DNA]</scope>
    <source>
        <strain evidence="10">BS3660</strain>
    </source>
</reference>
<dbReference type="InterPro" id="IPR050557">
    <property type="entry name" value="RTX_toxin/Mannuronan_C5-epim"/>
</dbReference>
<dbReference type="Pfam" id="PF00353">
    <property type="entry name" value="HemolysinCabind"/>
    <property type="match status" value="9"/>
</dbReference>
<evidence type="ECO:0000313" key="9">
    <source>
        <dbReference type="EMBL" id="SEC54808.1"/>
    </source>
</evidence>
<accession>A0A231FYM8</accession>
<dbReference type="InterPro" id="IPR011049">
    <property type="entry name" value="Serralysin-like_metalloprot_C"/>
</dbReference>
<dbReference type="InterPro" id="IPR001343">
    <property type="entry name" value="Hemolysn_Ca-bd"/>
</dbReference>
<keyword evidence="8" id="KW-0472">Membrane</keyword>
<dbReference type="InterPro" id="IPR018247">
    <property type="entry name" value="EF_Hand_1_Ca_BS"/>
</dbReference>
<dbReference type="AlphaFoldDB" id="A0A231FYM8"/>
<dbReference type="PROSITE" id="PS00018">
    <property type="entry name" value="EF_HAND_1"/>
    <property type="match status" value="1"/>
</dbReference>
<dbReference type="PANTHER" id="PTHR38340:SF1">
    <property type="entry name" value="S-LAYER PROTEIN"/>
    <property type="match status" value="1"/>
</dbReference>
<comment type="subcellular location">
    <subcellularLocation>
        <location evidence="1">Membrane</location>
    </subcellularLocation>
    <subcellularLocation>
        <location evidence="2">Secreted</location>
    </subcellularLocation>
</comment>
<dbReference type="Proteomes" id="UP000198542">
    <property type="component" value="Unassembled WGS sequence"/>
</dbReference>
<evidence type="ECO:0000256" key="6">
    <source>
        <dbReference type="ARBA" id="ARBA00022837"/>
    </source>
</evidence>
<dbReference type="PANTHER" id="PTHR38340">
    <property type="entry name" value="S-LAYER PROTEIN"/>
    <property type="match status" value="1"/>
</dbReference>
<dbReference type="InterPro" id="IPR018511">
    <property type="entry name" value="Hemolysin-typ_Ca-bd_CS"/>
</dbReference>
<dbReference type="Gene3D" id="2.150.10.10">
    <property type="entry name" value="Serralysin-like metalloprotease, C-terminal"/>
    <property type="match status" value="7"/>
</dbReference>
<dbReference type="GO" id="GO:0016020">
    <property type="term" value="C:membrane"/>
    <property type="evidence" value="ECO:0007669"/>
    <property type="project" value="UniProtKB-SubCell"/>
</dbReference>
<evidence type="ECO:0000256" key="2">
    <source>
        <dbReference type="ARBA" id="ARBA00004613"/>
    </source>
</evidence>
<evidence type="ECO:0000256" key="4">
    <source>
        <dbReference type="ARBA" id="ARBA00022656"/>
    </source>
</evidence>
<keyword evidence="10" id="KW-1185">Reference proteome</keyword>
<keyword evidence="3" id="KW-0964">Secreted</keyword>
<keyword evidence="7" id="KW-0843">Virulence</keyword>
<keyword evidence="6" id="KW-0106">Calcium</keyword>
<dbReference type="RefSeq" id="WP_090456261.1">
    <property type="nucleotide sequence ID" value="NZ_FNTC01000002.1"/>
</dbReference>
<dbReference type="GO" id="GO:0005576">
    <property type="term" value="C:extracellular region"/>
    <property type="evidence" value="ECO:0007669"/>
    <property type="project" value="UniProtKB-SubCell"/>
</dbReference>
<evidence type="ECO:0000256" key="1">
    <source>
        <dbReference type="ARBA" id="ARBA00004370"/>
    </source>
</evidence>
<keyword evidence="5" id="KW-0677">Repeat</keyword>
<name>A0A231FYM8_PSEJE</name>
<sequence length="711" mass="72128">MAIIPGTLGDDFLLGTEEDDQITGLAGNDSVFALGGNDIVDGGDGNDDLFGDLGNDTLLGGNDNDTLDGGSGADILTGGAGIDSYFWTVETGNESSSLSQDRVTDFEGAGQVGGDILRLSSFPNRLVFQGARNDVPTVGTSLGFGNNGFTEVFFALGAASTLLFADSNDNGIFDATDFAVQLDGIHNLDRSDFGTTAFVLRGTEGGDVINGTNDPDTIFGLGGGDVINGNGGNDIINGGDGNDTLNGDAGIDRISGGTGNDIINGGADRDLLTGNEGNDIINGGAGNDTTLSGGAGNDVVNGGEGNDTLDGDDGNDVLNGGVGNDDFFGGDGNDQIFGEDGNDELFAGPGNDMLNGGAGNDLIMGEGGQDSLTGGAGDDEFEFFTGFNPSSPFATFDTLVDFQGAGVVGGDTLELNNEFFFRGQVNVNPQLGAVLVGGGNGVTDLFYSLRPGNTWLIADENDDGVLDSLDFTLRLQGTHNLTAGDFGRNTILITAGTEGNDVLTGTDGDDRIFGLGGNDQIFGLEGADFLDGGSGDDVIDSGLGFDELLGGSGNDTLIVQEFANASGGDGDDQLFGGDDPFGFQSNLDGDAGNDTLTAGASGAVMEGGVGADVLVGSSVDDFMVGDVFFEPSLGADKFQFGAVWGTDTIFDFEDGTDLIDLSNSGFTFASLDIGEQFGEAFITVAGQPDVGSITLTGVPQTAITEADFAFT</sequence>
<dbReference type="GO" id="GO:0005509">
    <property type="term" value="F:calcium ion binding"/>
    <property type="evidence" value="ECO:0007669"/>
    <property type="project" value="InterPro"/>
</dbReference>
<dbReference type="GO" id="GO:0090729">
    <property type="term" value="F:toxin activity"/>
    <property type="evidence" value="ECO:0007669"/>
    <property type="project" value="UniProtKB-KW"/>
</dbReference>
<protein>
    <submittedName>
        <fullName evidence="9">Ca2+-binding protein, RTX toxin-related</fullName>
    </submittedName>
</protein>
<dbReference type="PRINTS" id="PR00313">
    <property type="entry name" value="CABNDNGRPT"/>
</dbReference>
<dbReference type="PRINTS" id="PR01488">
    <property type="entry name" value="RTXTOXINA"/>
</dbReference>
<evidence type="ECO:0000256" key="8">
    <source>
        <dbReference type="ARBA" id="ARBA00023136"/>
    </source>
</evidence>
<dbReference type="EMBL" id="FNTC01000002">
    <property type="protein sequence ID" value="SEC54808.1"/>
    <property type="molecule type" value="Genomic_DNA"/>
</dbReference>
<organism evidence="9 10">
    <name type="scientific">Pseudomonas jessenii</name>
    <dbReference type="NCBI Taxonomy" id="77298"/>
    <lineage>
        <taxon>Bacteria</taxon>
        <taxon>Pseudomonadati</taxon>
        <taxon>Pseudomonadota</taxon>
        <taxon>Gammaproteobacteria</taxon>
        <taxon>Pseudomonadales</taxon>
        <taxon>Pseudomonadaceae</taxon>
        <taxon>Pseudomonas</taxon>
    </lineage>
</organism>
<evidence type="ECO:0000256" key="5">
    <source>
        <dbReference type="ARBA" id="ARBA00022737"/>
    </source>
</evidence>
<evidence type="ECO:0000313" key="10">
    <source>
        <dbReference type="Proteomes" id="UP000198542"/>
    </source>
</evidence>
<dbReference type="InterPro" id="IPR003995">
    <property type="entry name" value="RTX_toxin_determinant-A"/>
</dbReference>
<evidence type="ECO:0000256" key="7">
    <source>
        <dbReference type="ARBA" id="ARBA00023026"/>
    </source>
</evidence>
<evidence type="ECO:0000256" key="3">
    <source>
        <dbReference type="ARBA" id="ARBA00022525"/>
    </source>
</evidence>